<dbReference type="InterPro" id="IPR029063">
    <property type="entry name" value="SAM-dependent_MTases_sf"/>
</dbReference>
<keyword evidence="2" id="KW-1185">Reference proteome</keyword>
<dbReference type="SUPFAM" id="SSF53335">
    <property type="entry name" value="S-adenosyl-L-methionine-dependent methyltransferases"/>
    <property type="match status" value="1"/>
</dbReference>
<dbReference type="Gene3D" id="3.40.50.150">
    <property type="entry name" value="Vaccinia Virus protein VP39"/>
    <property type="match status" value="1"/>
</dbReference>
<organism evidence="1 2">
    <name type="scientific">Novipirellula herctigrandis</name>
    <dbReference type="NCBI Taxonomy" id="2527986"/>
    <lineage>
        <taxon>Bacteria</taxon>
        <taxon>Pseudomonadati</taxon>
        <taxon>Planctomycetota</taxon>
        <taxon>Planctomycetia</taxon>
        <taxon>Pirellulales</taxon>
        <taxon>Pirellulaceae</taxon>
        <taxon>Novipirellula</taxon>
    </lineage>
</organism>
<dbReference type="Proteomes" id="UP000315010">
    <property type="component" value="Unassembled WGS sequence"/>
</dbReference>
<proteinExistence type="predicted"/>
<dbReference type="OrthoDB" id="1550488at2"/>
<dbReference type="AlphaFoldDB" id="A0A5C5Z2Y7"/>
<gene>
    <name evidence="1" type="ORF">CA13_26700</name>
</gene>
<dbReference type="EMBL" id="SJPJ01000001">
    <property type="protein sequence ID" value="TWT81221.1"/>
    <property type="molecule type" value="Genomic_DNA"/>
</dbReference>
<comment type="caution">
    <text evidence="1">The sequence shown here is derived from an EMBL/GenBank/DDBJ whole genome shotgun (WGS) entry which is preliminary data.</text>
</comment>
<accession>A0A5C5Z2Y7</accession>
<evidence type="ECO:0000313" key="1">
    <source>
        <dbReference type="EMBL" id="TWT81221.1"/>
    </source>
</evidence>
<sequence length="399" mass="46049">MLSRWVKRFSRSPKPTIETVPLDKVLLGGEGQLRAKRYSELIGNPLRPSTRASDGPHFQFLKQAIDWTDAEFEGEAFRESPYFLNARDVIRVFGDYFQYTRCEADIALSAKRFIRQANHQSVNDLPDVGHSASQSLPILGRVSHSDCFQIIEGNHRIAFALNDGKKTITAEVLPEAETTPVQDLLSTVMWDDGEPVLYQPLPFPELEQQWTLLRQCSDRFEKMRDFLAADEVLRSQTRTLLDIGSYFGYFVSQFRDLGIDAKGVERDQIAIKLGCLAYPNLVDSIVWDDAFFFLEKQPVFDVVCCLSVLHHFITKRENHDADAFLKRLDDSTRHVLFLESGETHENWFRHQLTDWNADTIERWVLERTRFERCVRLGRDSDGQGDQQGNFGRMLFAFLK</sequence>
<name>A0A5C5Z2Y7_9BACT</name>
<protein>
    <submittedName>
        <fullName evidence="1">Uncharacterized protein</fullName>
    </submittedName>
</protein>
<dbReference type="RefSeq" id="WP_146397016.1">
    <property type="nucleotide sequence ID" value="NZ_SJPJ01000001.1"/>
</dbReference>
<reference evidence="1 2" key="1">
    <citation type="submission" date="2019-02" db="EMBL/GenBank/DDBJ databases">
        <title>Deep-cultivation of Planctomycetes and their phenomic and genomic characterization uncovers novel biology.</title>
        <authorList>
            <person name="Wiegand S."/>
            <person name="Jogler M."/>
            <person name="Boedeker C."/>
            <person name="Pinto D."/>
            <person name="Vollmers J."/>
            <person name="Rivas-Marin E."/>
            <person name="Kohn T."/>
            <person name="Peeters S.H."/>
            <person name="Heuer A."/>
            <person name="Rast P."/>
            <person name="Oberbeckmann S."/>
            <person name="Bunk B."/>
            <person name="Jeske O."/>
            <person name="Meyerdierks A."/>
            <person name="Storesund J.E."/>
            <person name="Kallscheuer N."/>
            <person name="Luecker S."/>
            <person name="Lage O.M."/>
            <person name="Pohl T."/>
            <person name="Merkel B.J."/>
            <person name="Hornburger P."/>
            <person name="Mueller R.-W."/>
            <person name="Bruemmer F."/>
            <person name="Labrenz M."/>
            <person name="Spormann A.M."/>
            <person name="Op Den Camp H."/>
            <person name="Overmann J."/>
            <person name="Amann R."/>
            <person name="Jetten M.S.M."/>
            <person name="Mascher T."/>
            <person name="Medema M.H."/>
            <person name="Devos D.P."/>
            <person name="Kaster A.-K."/>
            <person name="Ovreas L."/>
            <person name="Rohde M."/>
            <person name="Galperin M.Y."/>
            <person name="Jogler C."/>
        </authorList>
    </citation>
    <scope>NUCLEOTIDE SEQUENCE [LARGE SCALE GENOMIC DNA]</scope>
    <source>
        <strain evidence="1 2">CA13</strain>
    </source>
</reference>
<evidence type="ECO:0000313" key="2">
    <source>
        <dbReference type="Proteomes" id="UP000315010"/>
    </source>
</evidence>